<evidence type="ECO:0000256" key="3">
    <source>
        <dbReference type="ARBA" id="ARBA00022475"/>
    </source>
</evidence>
<dbReference type="Pfam" id="PF00528">
    <property type="entry name" value="BPD_transp_1"/>
    <property type="match status" value="1"/>
</dbReference>
<sequence length="577" mass="63304">MVNLNVQLPVAEWVQSFTDWLTQTFSGFFSLIQHIGNDLMGGVTDTLLFIPPMLMIALLTLVAYLASQKKWQLPVLTALGLLFIWNQGLWEHLMSTITLVIVSSAISIVIGVPLGIWMAKSRKVAAVTGPILDFMQTMPSFVYLIPAVAFFGIGMVPGVLASVIFALPPTVRMTHHGIRQIPSELIEASDSFGGTARQKLVKVELPLAKPTIFTGITQTIMLALSMVVTASMIGAPGLGRDVLSALQHADIGTGFVAGLSLVILAMMIDRMTQALNQPVSRKRVKTAKEKKRQRLAWCAALAGLVLLIGARIVTSFSTEKKETITLGYVQWDSEIASTYVMAAVLEDMGYQVDRIPLDNAVLWQSVANGEVDASTSAWLPTTHGALYEQYKDKVTDLGPNMTGVKTGLVVPSYMSVDSIADLSNQAGQKITGIEPGAGIMTSTEETLQAYRNLSDWELVSASTGAMTTELERAIKNKEEIVLTGWSPHWMFSKYDLKYLEDPKGSMGQEEEIHTLTRKDLEQDMKEAVQVLDRFAWSQEDMESVMLDINQGMDAEAAAQKWIKDHADKVKDWQGKSS</sequence>
<name>A0A1Q8EB28_9STRE</name>
<dbReference type="GO" id="GO:0015226">
    <property type="term" value="F:carnitine transmembrane transporter activity"/>
    <property type="evidence" value="ECO:0007669"/>
    <property type="project" value="TreeGrafter"/>
</dbReference>
<evidence type="ECO:0000256" key="5">
    <source>
        <dbReference type="ARBA" id="ARBA00022989"/>
    </source>
</evidence>
<dbReference type="SUPFAM" id="SSF161098">
    <property type="entry name" value="MetI-like"/>
    <property type="match status" value="1"/>
</dbReference>
<dbReference type="GO" id="GO:0031460">
    <property type="term" value="P:glycine betaine transport"/>
    <property type="evidence" value="ECO:0007669"/>
    <property type="project" value="TreeGrafter"/>
</dbReference>
<dbReference type="PROSITE" id="PS50928">
    <property type="entry name" value="ABC_TM1"/>
    <property type="match status" value="1"/>
</dbReference>
<keyword evidence="5 9" id="KW-1133">Transmembrane helix</keyword>
<dbReference type="CDD" id="cd06261">
    <property type="entry name" value="TM_PBP2"/>
    <property type="match status" value="1"/>
</dbReference>
<dbReference type="Proteomes" id="UP000186890">
    <property type="component" value="Unassembled WGS sequence"/>
</dbReference>
<dbReference type="EMBL" id="MSJM01000001">
    <property type="protein sequence ID" value="OLF48992.1"/>
    <property type="molecule type" value="Genomic_DNA"/>
</dbReference>
<dbReference type="GO" id="GO:0005275">
    <property type="term" value="F:amine transmembrane transporter activity"/>
    <property type="evidence" value="ECO:0007669"/>
    <property type="project" value="TreeGrafter"/>
</dbReference>
<dbReference type="InterPro" id="IPR000515">
    <property type="entry name" value="MetI-like"/>
</dbReference>
<gene>
    <name evidence="11" type="ORF">BU202_01540</name>
</gene>
<evidence type="ECO:0000256" key="7">
    <source>
        <dbReference type="ARBA" id="ARBA00035642"/>
    </source>
</evidence>
<feature type="transmembrane region" description="Helical" evidence="9">
    <location>
        <begin position="47"/>
        <end position="66"/>
    </location>
</feature>
<comment type="subcellular location">
    <subcellularLocation>
        <location evidence="9">Cell membrane</location>
        <topology evidence="9">Multi-pass membrane protein</topology>
    </subcellularLocation>
    <subcellularLocation>
        <location evidence="1">Membrane</location>
        <topology evidence="1">Multi-pass membrane protein</topology>
    </subcellularLocation>
</comment>
<evidence type="ECO:0000256" key="2">
    <source>
        <dbReference type="ARBA" id="ARBA00022448"/>
    </source>
</evidence>
<reference evidence="12" key="1">
    <citation type="submission" date="2016-12" db="EMBL/GenBank/DDBJ databases">
        <authorList>
            <person name="Gulvik C.A."/>
        </authorList>
    </citation>
    <scope>NUCLEOTIDE SEQUENCE [LARGE SCALE GENOMIC DNA]</scope>
    <source>
        <strain evidence="12">NED12-00049-6B</strain>
    </source>
</reference>
<evidence type="ECO:0000256" key="1">
    <source>
        <dbReference type="ARBA" id="ARBA00004141"/>
    </source>
</evidence>
<comment type="similarity">
    <text evidence="7">In the C-terminal section; belongs to the OsmX family.</text>
</comment>
<dbReference type="InterPro" id="IPR035906">
    <property type="entry name" value="MetI-like_sf"/>
</dbReference>
<keyword evidence="6 9" id="KW-0472">Membrane</keyword>
<accession>A0A1Q8EB28</accession>
<evidence type="ECO:0000256" key="8">
    <source>
        <dbReference type="ARBA" id="ARBA00035652"/>
    </source>
</evidence>
<feature type="transmembrane region" description="Helical" evidence="9">
    <location>
        <begin position="295"/>
        <end position="313"/>
    </location>
</feature>
<feature type="transmembrane region" description="Helical" evidence="9">
    <location>
        <begin position="251"/>
        <end position="268"/>
    </location>
</feature>
<dbReference type="Pfam" id="PF04069">
    <property type="entry name" value="OpuAC"/>
    <property type="match status" value="1"/>
</dbReference>
<dbReference type="GO" id="GO:0043190">
    <property type="term" value="C:ATP-binding cassette (ABC) transporter complex"/>
    <property type="evidence" value="ECO:0007669"/>
    <property type="project" value="InterPro"/>
</dbReference>
<evidence type="ECO:0000256" key="9">
    <source>
        <dbReference type="RuleBase" id="RU363032"/>
    </source>
</evidence>
<dbReference type="GO" id="GO:0015871">
    <property type="term" value="P:choline transport"/>
    <property type="evidence" value="ECO:0007669"/>
    <property type="project" value="TreeGrafter"/>
</dbReference>
<evidence type="ECO:0000259" key="10">
    <source>
        <dbReference type="PROSITE" id="PS50928"/>
    </source>
</evidence>
<dbReference type="FunFam" id="1.10.3720.10:FF:000001">
    <property type="entry name" value="Glycine betaine ABC transporter, permease"/>
    <property type="match status" value="1"/>
</dbReference>
<keyword evidence="4 9" id="KW-0812">Transmembrane</keyword>
<dbReference type="Gene3D" id="1.10.3720.10">
    <property type="entry name" value="MetI-like"/>
    <property type="match status" value="1"/>
</dbReference>
<dbReference type="SUPFAM" id="SSF53850">
    <property type="entry name" value="Periplasmic binding protein-like II"/>
    <property type="match status" value="1"/>
</dbReference>
<dbReference type="InterPro" id="IPR007210">
    <property type="entry name" value="ABC_Gly_betaine_transp_sub-bd"/>
</dbReference>
<evidence type="ECO:0000313" key="12">
    <source>
        <dbReference type="Proteomes" id="UP000186890"/>
    </source>
</evidence>
<dbReference type="PANTHER" id="PTHR47737">
    <property type="entry name" value="GLYCINE BETAINE/PROLINE BETAINE TRANSPORT SYSTEM PERMEASE PROTEIN PROW"/>
    <property type="match status" value="1"/>
</dbReference>
<evidence type="ECO:0000256" key="4">
    <source>
        <dbReference type="ARBA" id="ARBA00022692"/>
    </source>
</evidence>
<comment type="caution">
    <text evidence="11">The sequence shown here is derived from an EMBL/GenBank/DDBJ whole genome shotgun (WGS) entry which is preliminary data.</text>
</comment>
<feature type="transmembrane region" description="Helical" evidence="9">
    <location>
        <begin position="96"/>
        <end position="119"/>
    </location>
</feature>
<feature type="transmembrane region" description="Helical" evidence="9">
    <location>
        <begin position="73"/>
        <end position="90"/>
    </location>
</feature>
<organism evidence="11 12">
    <name type="scientific">Streptococcus cuniculi</name>
    <dbReference type="NCBI Taxonomy" id="1432788"/>
    <lineage>
        <taxon>Bacteria</taxon>
        <taxon>Bacillati</taxon>
        <taxon>Bacillota</taxon>
        <taxon>Bacilli</taxon>
        <taxon>Lactobacillales</taxon>
        <taxon>Streptococcaceae</taxon>
        <taxon>Streptococcus</taxon>
    </lineage>
</organism>
<comment type="similarity">
    <text evidence="9">Belongs to the binding-protein-dependent transport system permease family.</text>
</comment>
<feature type="domain" description="ABC transmembrane type-1" evidence="10">
    <location>
        <begin position="93"/>
        <end position="272"/>
    </location>
</feature>
<dbReference type="Gene3D" id="3.40.190.100">
    <property type="entry name" value="Glycine betaine-binding periplasmic protein, domain 2"/>
    <property type="match status" value="1"/>
</dbReference>
<keyword evidence="3" id="KW-1003">Cell membrane</keyword>
<comment type="similarity">
    <text evidence="8">In the N-terminal section; belongs to the binding-protein-dependent transport system permease family.</text>
</comment>
<proteinExistence type="inferred from homology"/>
<evidence type="ECO:0000313" key="11">
    <source>
        <dbReference type="EMBL" id="OLF48992.1"/>
    </source>
</evidence>
<feature type="transmembrane region" description="Helical" evidence="9">
    <location>
        <begin position="140"/>
        <end position="167"/>
    </location>
</feature>
<dbReference type="CDD" id="cd13639">
    <property type="entry name" value="PBP2_OpuAC_like"/>
    <property type="match status" value="1"/>
</dbReference>
<keyword evidence="12" id="KW-1185">Reference proteome</keyword>
<protein>
    <submittedName>
        <fullName evidence="11">Glycine/betaine ABC transporter permease</fullName>
    </submittedName>
</protein>
<keyword evidence="2 9" id="KW-0813">Transport</keyword>
<dbReference type="Gene3D" id="3.40.190.10">
    <property type="entry name" value="Periplasmic binding protein-like II"/>
    <property type="match status" value="1"/>
</dbReference>
<dbReference type="AlphaFoldDB" id="A0A1Q8EB28"/>
<dbReference type="PANTHER" id="PTHR47737:SF1">
    <property type="entry name" value="GLYCINE BETAINE_PROLINE BETAINE TRANSPORT SYSTEM PERMEASE PROTEIN PROW"/>
    <property type="match status" value="1"/>
</dbReference>
<evidence type="ECO:0000256" key="6">
    <source>
        <dbReference type="ARBA" id="ARBA00023136"/>
    </source>
</evidence>